<dbReference type="Gene3D" id="3.60.21.10">
    <property type="match status" value="1"/>
</dbReference>
<dbReference type="InterPro" id="IPR029052">
    <property type="entry name" value="Metallo-depent_PP-like"/>
</dbReference>
<accession>A0ABD5IUM5</accession>
<evidence type="ECO:0000313" key="3">
    <source>
        <dbReference type="EMBL" id="MED5052027.1"/>
    </source>
</evidence>
<dbReference type="RefSeq" id="WP_139788138.1">
    <property type="nucleotide sequence ID" value="NZ_JACIDF010000002.1"/>
</dbReference>
<dbReference type="Pfam" id="PF00149">
    <property type="entry name" value="Metallophos"/>
    <property type="match status" value="1"/>
</dbReference>
<dbReference type="Proteomes" id="UP001339962">
    <property type="component" value="Unassembled WGS sequence"/>
</dbReference>
<dbReference type="EMBL" id="JARTLI010000013">
    <property type="protein sequence ID" value="MED5052027.1"/>
    <property type="molecule type" value="Genomic_DNA"/>
</dbReference>
<evidence type="ECO:0000313" key="4">
    <source>
        <dbReference type="Proteomes" id="UP001213979"/>
    </source>
</evidence>
<sequence>MMLVLFFCIGLVAYMWWEAHRNRIVNVHVAFSDFPKSFRALTIFFISDIHRRRVSKKIIEQAQEKADIVVIGGDLTEKGVPLARTKENIRRLKQIAPTYFVWGNNDYEADYERLDALLRQEGIHVLDNRAVTLRSKEGEKVALIGIDDVSKRKARLDSALFGVEEEAFRIIACHNPEIKRKIRPAHRIALVLSGHTHGGQIRLGRFGIKEKGGLKQIKQTVLFISNGYGTRRIPLRFGAPAEANLITIECKAEDAPRA</sequence>
<evidence type="ECO:0000259" key="1">
    <source>
        <dbReference type="Pfam" id="PF00149"/>
    </source>
</evidence>
<reference evidence="2 4" key="1">
    <citation type="submission" date="2023-01" db="EMBL/GenBank/DDBJ databases">
        <title>Genome-based reclassification of Anoxybacillus geothermalis as a later heterotypic synonym of Anoxybacillus rupiensis.</title>
        <authorList>
            <person name="Inan Bektas K."/>
            <person name="Canakci S."/>
            <person name="Belduz A.A."/>
            <person name="Guler H.H."/>
        </authorList>
    </citation>
    <scope>NUCLEOTIDE SEQUENCE [LARGE SCALE GENOMIC DNA]</scope>
    <source>
        <strain evidence="2 4">DSM 17127</strain>
    </source>
</reference>
<gene>
    <name evidence="3" type="ORF">P9850_09205</name>
    <name evidence="2" type="ORF">PNH38_00725</name>
</gene>
<dbReference type="GO" id="GO:0016787">
    <property type="term" value="F:hydrolase activity"/>
    <property type="evidence" value="ECO:0007669"/>
    <property type="project" value="UniProtKB-ARBA"/>
</dbReference>
<dbReference type="InterPro" id="IPR051158">
    <property type="entry name" value="Metallophosphoesterase_sf"/>
</dbReference>
<proteinExistence type="predicted"/>
<evidence type="ECO:0000313" key="2">
    <source>
        <dbReference type="EMBL" id="MDE8562400.1"/>
    </source>
</evidence>
<dbReference type="PANTHER" id="PTHR31302">
    <property type="entry name" value="TRANSMEMBRANE PROTEIN WITH METALLOPHOSPHOESTERASE DOMAIN-RELATED"/>
    <property type="match status" value="1"/>
</dbReference>
<evidence type="ECO:0000313" key="5">
    <source>
        <dbReference type="Proteomes" id="UP001339962"/>
    </source>
</evidence>
<name>A0ABD5IUM5_9BACL</name>
<dbReference type="PANTHER" id="PTHR31302:SF32">
    <property type="entry name" value="PHOSPHOESTERASE"/>
    <property type="match status" value="1"/>
</dbReference>
<feature type="domain" description="Calcineurin-like phosphoesterase" evidence="1">
    <location>
        <begin position="42"/>
        <end position="198"/>
    </location>
</feature>
<keyword evidence="4" id="KW-1185">Reference proteome</keyword>
<protein>
    <submittedName>
        <fullName evidence="3">Metallophosphoesterase family protein</fullName>
    </submittedName>
</protein>
<comment type="caution">
    <text evidence="3">The sequence shown here is derived from an EMBL/GenBank/DDBJ whole genome shotgun (WGS) entry which is preliminary data.</text>
</comment>
<dbReference type="EMBL" id="JAQOTG010000001">
    <property type="protein sequence ID" value="MDE8562400.1"/>
    <property type="molecule type" value="Genomic_DNA"/>
</dbReference>
<dbReference type="Proteomes" id="UP001213979">
    <property type="component" value="Unassembled WGS sequence"/>
</dbReference>
<dbReference type="InterPro" id="IPR004843">
    <property type="entry name" value="Calcineurin-like_PHP"/>
</dbReference>
<dbReference type="SUPFAM" id="SSF56300">
    <property type="entry name" value="Metallo-dependent phosphatases"/>
    <property type="match status" value="1"/>
</dbReference>
<dbReference type="AlphaFoldDB" id="A0ABD5IUM5"/>
<organism evidence="3 5">
    <name type="scientific">Anoxybacteroides rupiense</name>
    <dbReference type="NCBI Taxonomy" id="311460"/>
    <lineage>
        <taxon>Bacteria</taxon>
        <taxon>Bacillati</taxon>
        <taxon>Bacillota</taxon>
        <taxon>Bacilli</taxon>
        <taxon>Bacillales</taxon>
        <taxon>Anoxybacillaceae</taxon>
        <taxon>Anoxybacteroides</taxon>
    </lineage>
</organism>
<reference evidence="3 5" key="2">
    <citation type="submission" date="2023-03" db="EMBL/GenBank/DDBJ databases">
        <title>Bacillus Genome Sequencing.</title>
        <authorList>
            <person name="Dunlap C."/>
        </authorList>
    </citation>
    <scope>NUCLEOTIDE SEQUENCE [LARGE SCALE GENOMIC DNA]</scope>
    <source>
        <strain evidence="3 5">NRS-38</strain>
    </source>
</reference>